<accession>A0A5B0LQY8</accession>
<dbReference type="GO" id="GO:0003677">
    <property type="term" value="F:DNA binding"/>
    <property type="evidence" value="ECO:0007669"/>
    <property type="project" value="InterPro"/>
</dbReference>
<keyword evidence="4" id="KW-1185">Reference proteome</keyword>
<gene>
    <name evidence="3" type="ORF">PGT21_050346</name>
</gene>
<dbReference type="InterPro" id="IPR012337">
    <property type="entry name" value="RNaseH-like_sf"/>
</dbReference>
<dbReference type="InterPro" id="IPR025525">
    <property type="entry name" value="hAT-like_transposase_RNase-H"/>
</dbReference>
<name>A0A5B0LQY8_PUCGR</name>
<dbReference type="GO" id="GO:0046983">
    <property type="term" value="F:protein dimerization activity"/>
    <property type="evidence" value="ECO:0007669"/>
    <property type="project" value="InterPro"/>
</dbReference>
<evidence type="ECO:0008006" key="5">
    <source>
        <dbReference type="Google" id="ProtNLM"/>
    </source>
</evidence>
<dbReference type="OrthoDB" id="3252425at2759"/>
<protein>
    <recommendedName>
        <fullName evidence="5">HAT C-terminal dimerisation domain-containing protein</fullName>
    </recommendedName>
</protein>
<organism evidence="3 4">
    <name type="scientific">Puccinia graminis f. sp. tritici</name>
    <dbReference type="NCBI Taxonomy" id="56615"/>
    <lineage>
        <taxon>Eukaryota</taxon>
        <taxon>Fungi</taxon>
        <taxon>Dikarya</taxon>
        <taxon>Basidiomycota</taxon>
        <taxon>Pucciniomycotina</taxon>
        <taxon>Pucciniomycetes</taxon>
        <taxon>Pucciniales</taxon>
        <taxon>Pucciniaceae</taxon>
        <taxon>Puccinia</taxon>
    </lineage>
</organism>
<evidence type="ECO:0000313" key="4">
    <source>
        <dbReference type="Proteomes" id="UP000324748"/>
    </source>
</evidence>
<dbReference type="Pfam" id="PF14372">
    <property type="entry name" value="hAT-like_RNase-H"/>
    <property type="match status" value="1"/>
</dbReference>
<proteinExistence type="predicted"/>
<evidence type="ECO:0000259" key="1">
    <source>
        <dbReference type="Pfam" id="PF05699"/>
    </source>
</evidence>
<dbReference type="InterPro" id="IPR008906">
    <property type="entry name" value="HATC_C_dom"/>
</dbReference>
<dbReference type="EMBL" id="VSWC01000196">
    <property type="protein sequence ID" value="KAA1066549.1"/>
    <property type="molecule type" value="Genomic_DNA"/>
</dbReference>
<dbReference type="AlphaFoldDB" id="A0A5B0LQY8"/>
<dbReference type="SUPFAM" id="SSF53098">
    <property type="entry name" value="Ribonuclease H-like"/>
    <property type="match status" value="1"/>
</dbReference>
<feature type="domain" description="HAT C-terminal dimerisation" evidence="1">
    <location>
        <begin position="283"/>
        <end position="347"/>
    </location>
</feature>
<sequence>MENFFHVRCAAHIINLVVKDGLKIVSQAINKIRDSVRYTKSTPSRKQSFNEAIKHVHLEEQALPSVDVPTRWNSTYEMLKSALPYKDAFDQLSVQDANYTNCPSSNEWAEISTMKEFLSIFNTATLKLGMTIHPTAHLVYKMMMKIDNQLKSSSNSSLPHIANMIEPMQNKFNKYWSQMKDFAAINQVFDPRCKLDRIKFILSEELGQSQASTSINKIKDLLTTWFNNVITNKNELLAQTTSTSVPEETNLANELTLLDDDDKRYEQYLKQRKATQSFSTTAELDPYLQEPPVLTASTKFSVLSWWGTNSGRFPMLSILAKSILMTPMTSIASESAFSTGGRVLSDY</sequence>
<evidence type="ECO:0000259" key="2">
    <source>
        <dbReference type="Pfam" id="PF14372"/>
    </source>
</evidence>
<feature type="domain" description="hAT-like transposase RNase-H fold" evidence="2">
    <location>
        <begin position="133"/>
        <end position="227"/>
    </location>
</feature>
<reference evidence="3 4" key="1">
    <citation type="submission" date="2019-05" db="EMBL/GenBank/DDBJ databases">
        <title>Emergence of the Ug99 lineage of the wheat stem rust pathogen through somatic hybridization.</title>
        <authorList>
            <person name="Li F."/>
            <person name="Upadhyaya N.M."/>
            <person name="Sperschneider J."/>
            <person name="Matny O."/>
            <person name="Nguyen-Phuc H."/>
            <person name="Mago R."/>
            <person name="Raley C."/>
            <person name="Miller M.E."/>
            <person name="Silverstein K.A.T."/>
            <person name="Henningsen E."/>
            <person name="Hirsch C.D."/>
            <person name="Visser B."/>
            <person name="Pretorius Z.A."/>
            <person name="Steffenson B.J."/>
            <person name="Schwessinger B."/>
            <person name="Dodds P.N."/>
            <person name="Figueroa M."/>
        </authorList>
    </citation>
    <scope>NUCLEOTIDE SEQUENCE [LARGE SCALE GENOMIC DNA]</scope>
    <source>
        <strain evidence="3">21-0</strain>
    </source>
</reference>
<dbReference type="PANTHER" id="PTHR23272">
    <property type="entry name" value="BED FINGER-RELATED"/>
    <property type="match status" value="1"/>
</dbReference>
<evidence type="ECO:0000313" key="3">
    <source>
        <dbReference type="EMBL" id="KAA1066549.1"/>
    </source>
</evidence>
<dbReference type="PANTHER" id="PTHR23272:SF190">
    <property type="entry name" value="ZINC FINGER, BED-TYPE-RELATED"/>
    <property type="match status" value="1"/>
</dbReference>
<dbReference type="Pfam" id="PF05699">
    <property type="entry name" value="Dimer_Tnp_hAT"/>
    <property type="match status" value="1"/>
</dbReference>
<dbReference type="Proteomes" id="UP000324748">
    <property type="component" value="Unassembled WGS sequence"/>
</dbReference>
<comment type="caution">
    <text evidence="3">The sequence shown here is derived from an EMBL/GenBank/DDBJ whole genome shotgun (WGS) entry which is preliminary data.</text>
</comment>